<feature type="compositionally biased region" description="Polar residues" evidence="3">
    <location>
        <begin position="517"/>
        <end position="530"/>
    </location>
</feature>
<dbReference type="InterPro" id="IPR052970">
    <property type="entry name" value="Inner_ear_hair_cell_LOXHD"/>
</dbReference>
<dbReference type="Proteomes" id="UP001295444">
    <property type="component" value="Chromosome 07"/>
</dbReference>
<dbReference type="PROSITE" id="PS50297">
    <property type="entry name" value="ANK_REP_REGION"/>
    <property type="match status" value="1"/>
</dbReference>
<dbReference type="SUPFAM" id="SSF49723">
    <property type="entry name" value="Lipase/lipooxygenase domain (PLAT/LH2 domain)"/>
    <property type="match status" value="1"/>
</dbReference>
<protein>
    <submittedName>
        <fullName evidence="5">Lipoxygenase homology domain-containing 1-like</fullName>
    </submittedName>
</protein>
<dbReference type="Pfam" id="PF01477">
    <property type="entry name" value="PLAT"/>
    <property type="match status" value="1"/>
</dbReference>
<dbReference type="InterPro" id="IPR036392">
    <property type="entry name" value="PLAT/LH2_dom_sf"/>
</dbReference>
<feature type="region of interest" description="Disordered" evidence="3">
    <location>
        <begin position="171"/>
        <end position="214"/>
    </location>
</feature>
<keyword evidence="1" id="KW-0040">ANK repeat</keyword>
<evidence type="ECO:0000259" key="4">
    <source>
        <dbReference type="PROSITE" id="PS50095"/>
    </source>
</evidence>
<keyword evidence="6" id="KW-1185">Reference proteome</keyword>
<dbReference type="PROSITE" id="PS50088">
    <property type="entry name" value="ANK_REPEAT"/>
    <property type="match status" value="2"/>
</dbReference>
<evidence type="ECO:0000256" key="1">
    <source>
        <dbReference type="PROSITE-ProRule" id="PRU00023"/>
    </source>
</evidence>
<dbReference type="EMBL" id="OW240918">
    <property type="protein sequence ID" value="CAH2307061.1"/>
    <property type="molecule type" value="Genomic_DNA"/>
</dbReference>
<dbReference type="PANTHER" id="PTHR45901:SF7">
    <property type="entry name" value="OXYGEN-REGULATED PROTEIN 1"/>
    <property type="match status" value="1"/>
</dbReference>
<dbReference type="SUPFAM" id="SSF48403">
    <property type="entry name" value="Ankyrin repeat"/>
    <property type="match status" value="1"/>
</dbReference>
<dbReference type="SMART" id="SM00308">
    <property type="entry name" value="LH2"/>
    <property type="match status" value="1"/>
</dbReference>
<dbReference type="Pfam" id="PF12796">
    <property type="entry name" value="Ank_2"/>
    <property type="match status" value="1"/>
</dbReference>
<evidence type="ECO:0000313" key="5">
    <source>
        <dbReference type="EMBL" id="CAH2307061.1"/>
    </source>
</evidence>
<dbReference type="InterPro" id="IPR001024">
    <property type="entry name" value="PLAT/LH2_dom"/>
</dbReference>
<proteinExistence type="predicted"/>
<dbReference type="InterPro" id="IPR002110">
    <property type="entry name" value="Ankyrin_rpt"/>
</dbReference>
<name>A0AAD1SPA7_PELCU</name>
<sequence>MDCNIPPSNVIPAVAARLKYYVEVLRKEVGFDLSVNQSKTVENYKLYQLSKGHAPHRIQRIKKVFLDNQMETSIRICSAKVVGEQNKKIFIDPERKQHVQRKIKDKMSSISNKDLNTANNIYPRRVYVRPSRTSDLEEISSHLYETSPPDMSQEEITRLISSAAKLIVATTSGKPHQRVPTSHKEKLPSSKWNNSQSLLPYRQKNRIGSSSKTKVDRPRYSLCLKIPSQESCSGPDWPSHGETVKTHSKEDMDLSVNKNQTEIDSKETHKDDVEYKITIHTGSSPTSETKQVLLITLIGEKGRTEKQYLENSSTNSIPFRSGQVDIFNLKTKNVGKLKYVIIRMKDKDANCRFYCRDIIVKKEKPEDENYIFHCNKWLSSFKTVVHVHAHTKTSASTGSLTHVPPIDDLQEKTWTKNEKNKAKIKKCKDGKVSSKLLSKKAEKSSCGRREVVKESNSGGLGAAFFSTPKSKSGASPTSVETKYYMSVFGNSQEVLNSSDNKNYLKTTSDEELESNKKCSTSLPSLMDSQGNNMMENTNEGSLGENNILEDEKNFGPDVDLQIQNIITEDVVKEHRKASSPVSYVFFSHELKGDSPLLIEPYRHSPTENISNIDNHSKRERKMSTPVLAVETQSTTCDEENYNDRTSKHPLLQETLQDLITKSSASSVVAESDPMYGNLENIEKAGRRVTQDNSTGHNEFQIVSVAQMPQSLENYSLGDGDESIYVSDTTLEEDYLFSDRSSALHFSEDEESNTDSSGSKLENTFRKDMRRKVTKPAVISKKSESVGDSTHIFQIALAAITNNDTTELKNMCRRNFFLLSSTDKEGKTLLHHAARQGSDNICQVLLATNVGMINIDRQDIFGKTALHYAMENDNNKTMKLLLNNGINTREVMIMQGGEYIQKYKE</sequence>
<reference evidence="5" key="1">
    <citation type="submission" date="2022-03" db="EMBL/GenBank/DDBJ databases">
        <authorList>
            <person name="Alioto T."/>
            <person name="Alioto T."/>
            <person name="Gomez Garrido J."/>
        </authorList>
    </citation>
    <scope>NUCLEOTIDE SEQUENCE</scope>
</reference>
<feature type="domain" description="PLAT" evidence="4">
    <location>
        <begin position="273"/>
        <end position="392"/>
    </location>
</feature>
<organism evidence="5 6">
    <name type="scientific">Pelobates cultripes</name>
    <name type="common">Western spadefoot toad</name>
    <dbReference type="NCBI Taxonomy" id="61616"/>
    <lineage>
        <taxon>Eukaryota</taxon>
        <taxon>Metazoa</taxon>
        <taxon>Chordata</taxon>
        <taxon>Craniata</taxon>
        <taxon>Vertebrata</taxon>
        <taxon>Euteleostomi</taxon>
        <taxon>Amphibia</taxon>
        <taxon>Batrachia</taxon>
        <taxon>Anura</taxon>
        <taxon>Pelobatoidea</taxon>
        <taxon>Pelobatidae</taxon>
        <taxon>Pelobates</taxon>
    </lineage>
</organism>
<accession>A0AAD1SPA7</accession>
<dbReference type="PANTHER" id="PTHR45901">
    <property type="entry name" value="PROTEIN CBG12474"/>
    <property type="match status" value="1"/>
</dbReference>
<evidence type="ECO:0000313" key="6">
    <source>
        <dbReference type="Proteomes" id="UP001295444"/>
    </source>
</evidence>
<evidence type="ECO:0000256" key="3">
    <source>
        <dbReference type="SAM" id="MobiDB-lite"/>
    </source>
</evidence>
<gene>
    <name evidence="5" type="ORF">PECUL_23A031442</name>
</gene>
<dbReference type="InterPro" id="IPR036770">
    <property type="entry name" value="Ankyrin_rpt-contain_sf"/>
</dbReference>
<feature type="repeat" description="ANK" evidence="1">
    <location>
        <begin position="824"/>
        <end position="856"/>
    </location>
</feature>
<evidence type="ECO:0000256" key="2">
    <source>
        <dbReference type="PROSITE-ProRule" id="PRU00152"/>
    </source>
</evidence>
<dbReference type="AlphaFoldDB" id="A0AAD1SPA7"/>
<feature type="region of interest" description="Disordered" evidence="3">
    <location>
        <begin position="507"/>
        <end position="530"/>
    </location>
</feature>
<feature type="repeat" description="ANK" evidence="1">
    <location>
        <begin position="860"/>
        <end position="886"/>
    </location>
</feature>
<dbReference type="Gene3D" id="2.60.60.20">
    <property type="entry name" value="PLAT/LH2 domain"/>
    <property type="match status" value="1"/>
</dbReference>
<dbReference type="PROSITE" id="PS50095">
    <property type="entry name" value="PLAT"/>
    <property type="match status" value="1"/>
</dbReference>
<feature type="region of interest" description="Disordered" evidence="3">
    <location>
        <begin position="745"/>
        <end position="766"/>
    </location>
</feature>
<dbReference type="SMART" id="SM00248">
    <property type="entry name" value="ANK"/>
    <property type="match status" value="2"/>
</dbReference>
<dbReference type="Gene3D" id="1.25.40.20">
    <property type="entry name" value="Ankyrin repeat-containing domain"/>
    <property type="match status" value="1"/>
</dbReference>
<comment type="caution">
    <text evidence="2">Lacks conserved residue(s) required for the propagation of feature annotation.</text>
</comment>